<feature type="binding site" evidence="4">
    <location>
        <begin position="93"/>
        <end position="94"/>
    </location>
    <ligand>
        <name>substrate</name>
    </ligand>
</feature>
<evidence type="ECO:0000256" key="4">
    <source>
        <dbReference type="PIRSR" id="PIRSR001220-2"/>
    </source>
</evidence>
<comment type="caution">
    <text evidence="7">The sequence shown here is derived from an EMBL/GenBank/DDBJ whole genome shotgun (WGS) entry which is preliminary data.</text>
</comment>
<evidence type="ECO:0000259" key="6">
    <source>
        <dbReference type="Pfam" id="PF17763"/>
    </source>
</evidence>
<keyword evidence="2 7" id="KW-0378">Hydrolase</keyword>
<gene>
    <name evidence="7" type="ORF">F4553_002377</name>
</gene>
<feature type="domain" description="L-asparaginase N-terminal" evidence="5">
    <location>
        <begin position="8"/>
        <end position="191"/>
    </location>
</feature>
<dbReference type="InterPro" id="IPR006034">
    <property type="entry name" value="Asparaginase/glutaminase-like"/>
</dbReference>
<dbReference type="CDD" id="cd08964">
    <property type="entry name" value="L-asparaginase_II"/>
    <property type="match status" value="1"/>
</dbReference>
<dbReference type="InterPro" id="IPR036152">
    <property type="entry name" value="Asp/glu_Ase-like_sf"/>
</dbReference>
<dbReference type="Pfam" id="PF17763">
    <property type="entry name" value="Asparaginase_C"/>
    <property type="match status" value="1"/>
</dbReference>
<feature type="binding site" evidence="4">
    <location>
        <position position="61"/>
    </location>
    <ligand>
        <name>substrate</name>
    </ligand>
</feature>
<dbReference type="PIRSF" id="PIRSF500176">
    <property type="entry name" value="L_ASNase"/>
    <property type="match status" value="1"/>
</dbReference>
<organism evidence="7 8">
    <name type="scientific">Allocatelliglobosispora scoriae</name>
    <dbReference type="NCBI Taxonomy" id="643052"/>
    <lineage>
        <taxon>Bacteria</taxon>
        <taxon>Bacillati</taxon>
        <taxon>Actinomycetota</taxon>
        <taxon>Actinomycetes</taxon>
        <taxon>Micromonosporales</taxon>
        <taxon>Micromonosporaceae</taxon>
        <taxon>Allocatelliglobosispora</taxon>
    </lineage>
</organism>
<feature type="active site" description="O-isoaspartyl threonine intermediate" evidence="3">
    <location>
        <position position="17"/>
    </location>
</feature>
<dbReference type="Proteomes" id="UP000587527">
    <property type="component" value="Unassembled WGS sequence"/>
</dbReference>
<dbReference type="GO" id="GO:0004067">
    <property type="term" value="F:asparaginase activity"/>
    <property type="evidence" value="ECO:0007669"/>
    <property type="project" value="UniProtKB-UniRule"/>
</dbReference>
<dbReference type="Gene3D" id="3.40.50.1170">
    <property type="entry name" value="L-asparaginase, N-terminal domain"/>
    <property type="match status" value="1"/>
</dbReference>
<keyword evidence="8" id="KW-1185">Reference proteome</keyword>
<dbReference type="RefSeq" id="WP_184835340.1">
    <property type="nucleotide sequence ID" value="NZ_JACHMN010000002.1"/>
</dbReference>
<dbReference type="EMBL" id="JACHMN010000002">
    <property type="protein sequence ID" value="MBB5868998.1"/>
    <property type="molecule type" value="Genomic_DNA"/>
</dbReference>
<dbReference type="PIRSF" id="PIRSF001220">
    <property type="entry name" value="L-ASNase_gatD"/>
    <property type="match status" value="1"/>
</dbReference>
<reference evidence="7 8" key="1">
    <citation type="submission" date="2020-08" db="EMBL/GenBank/DDBJ databases">
        <title>Sequencing the genomes of 1000 actinobacteria strains.</title>
        <authorList>
            <person name="Klenk H.-P."/>
        </authorList>
    </citation>
    <scope>NUCLEOTIDE SEQUENCE [LARGE SCALE GENOMIC DNA]</scope>
    <source>
        <strain evidence="7 8">DSM 45362</strain>
    </source>
</reference>
<dbReference type="FunFam" id="3.40.50.1170:FF:000001">
    <property type="entry name" value="L-asparaginase 2"/>
    <property type="match status" value="1"/>
</dbReference>
<evidence type="ECO:0000313" key="8">
    <source>
        <dbReference type="Proteomes" id="UP000587527"/>
    </source>
</evidence>
<dbReference type="AlphaFoldDB" id="A0A841BNN3"/>
<dbReference type="Gene3D" id="3.40.50.40">
    <property type="match status" value="1"/>
</dbReference>
<dbReference type="SMART" id="SM00870">
    <property type="entry name" value="Asparaginase"/>
    <property type="match status" value="1"/>
</dbReference>
<sequence length="342" mass="34707">MRAFDGTRVVVFGLGGTIAMKSAAGGGVTPLVSAADLVAGVPGLADTGVAVEVVDFLRVPSASLNFTDLAELAAAIDAELAAGATGVVVTQGTDTIEESAYLLDLTYAGPQPIVVTGAMRNPTLAGPDGPANLLAAILTAAHPDARGLGVLVALHDEIHTSRRVRKTHATSAGTFASPNGGPLGYLVEGVPRLLNHPGPRLTVPRPPSGASPRVAIYTATLGDDGALIPKLGGEVDGLVVAAMGVGHVPEQLVDPLAELNARIPVVLATRTGAGSTLTGTYGFPGSERDLIERSLIPAGWLDPLKARLLLRTLLGSGTGRAEIAAAFAVAGGRLPHTRWPWA</sequence>
<dbReference type="PANTHER" id="PTHR11707">
    <property type="entry name" value="L-ASPARAGINASE"/>
    <property type="match status" value="1"/>
</dbReference>
<dbReference type="SFLD" id="SFLDS00057">
    <property type="entry name" value="Glutaminase/Asparaginase"/>
    <property type="match status" value="1"/>
</dbReference>
<dbReference type="PROSITE" id="PS51732">
    <property type="entry name" value="ASN_GLN_ASE_3"/>
    <property type="match status" value="1"/>
</dbReference>
<comment type="similarity">
    <text evidence="1">Belongs to the asparaginase 1 family.</text>
</comment>
<evidence type="ECO:0000256" key="2">
    <source>
        <dbReference type="ARBA" id="ARBA00022801"/>
    </source>
</evidence>
<dbReference type="SUPFAM" id="SSF53774">
    <property type="entry name" value="Glutaminase/Asparaginase"/>
    <property type="match status" value="1"/>
</dbReference>
<evidence type="ECO:0000256" key="1">
    <source>
        <dbReference type="ARBA" id="ARBA00010518"/>
    </source>
</evidence>
<evidence type="ECO:0000259" key="5">
    <source>
        <dbReference type="Pfam" id="PF00710"/>
    </source>
</evidence>
<dbReference type="EC" id="3.5.1.1" evidence="7"/>
<proteinExistence type="inferred from homology"/>
<dbReference type="Pfam" id="PF00710">
    <property type="entry name" value="Asparaginase"/>
    <property type="match status" value="1"/>
</dbReference>
<feature type="domain" description="Asparaginase/glutaminase C-terminal" evidence="6">
    <location>
        <begin position="213"/>
        <end position="327"/>
    </location>
</feature>
<dbReference type="InterPro" id="IPR027474">
    <property type="entry name" value="L-asparaginase_N"/>
</dbReference>
<name>A0A841BNN3_9ACTN</name>
<dbReference type="InterPro" id="IPR040919">
    <property type="entry name" value="Asparaginase_C"/>
</dbReference>
<dbReference type="InterPro" id="IPR004550">
    <property type="entry name" value="AsnASE_II"/>
</dbReference>
<evidence type="ECO:0000313" key="7">
    <source>
        <dbReference type="EMBL" id="MBB5868998.1"/>
    </source>
</evidence>
<dbReference type="GO" id="GO:0006528">
    <property type="term" value="P:asparagine metabolic process"/>
    <property type="evidence" value="ECO:0007669"/>
    <property type="project" value="InterPro"/>
</dbReference>
<dbReference type="PRINTS" id="PR00139">
    <property type="entry name" value="ASNGLNASE"/>
</dbReference>
<dbReference type="PANTHER" id="PTHR11707:SF28">
    <property type="entry name" value="60 KDA LYSOPHOSPHOLIPASE"/>
    <property type="match status" value="1"/>
</dbReference>
<dbReference type="InterPro" id="IPR037152">
    <property type="entry name" value="L-asparaginase_N_sf"/>
</dbReference>
<protein>
    <submittedName>
        <fullName evidence="7">L-asparaginase</fullName>
        <ecNumber evidence="7">3.5.1.1</ecNumber>
    </submittedName>
</protein>
<dbReference type="InterPro" id="IPR027473">
    <property type="entry name" value="L-asparaginase_C"/>
</dbReference>
<evidence type="ECO:0000256" key="3">
    <source>
        <dbReference type="PIRSR" id="PIRSR001220-1"/>
    </source>
</evidence>
<accession>A0A841BNN3</accession>